<dbReference type="AlphaFoldDB" id="A0A7C5RF89"/>
<accession>A0A7C5RF89</accession>
<protein>
    <submittedName>
        <fullName evidence="1">Uncharacterized protein</fullName>
    </submittedName>
</protein>
<dbReference type="EMBL" id="DRXE01000256">
    <property type="protein sequence ID" value="HHM68457.1"/>
    <property type="molecule type" value="Genomic_DNA"/>
</dbReference>
<evidence type="ECO:0000313" key="1">
    <source>
        <dbReference type="EMBL" id="HHM68457.1"/>
    </source>
</evidence>
<gene>
    <name evidence="1" type="ORF">ENM28_07130</name>
</gene>
<reference evidence="1" key="1">
    <citation type="journal article" date="2020" name="mSystems">
        <title>Genome- and Community-Level Interaction Insights into Carbon Utilization and Element Cycling Functions of Hydrothermarchaeota in Hydrothermal Sediment.</title>
        <authorList>
            <person name="Zhou Z."/>
            <person name="Liu Y."/>
            <person name="Xu W."/>
            <person name="Pan J."/>
            <person name="Luo Z.H."/>
            <person name="Li M."/>
        </authorList>
    </citation>
    <scope>NUCLEOTIDE SEQUENCE [LARGE SCALE GENOMIC DNA]</scope>
    <source>
        <strain evidence="1">SpSt-1071</strain>
    </source>
</reference>
<sequence>MKPVEKLSLEVLRVLRERSSFQGLALMEAVGVLWRREVGELLRLLEEDRVCDAAVLSVMMARSPWFHKDWRARPQEGWRELSPLLEEFLREGEREAAEDLYRLKREASWPEVRWLQLLHRRYGREVSLEDLVFAVRYLASRRVLVERLGVGGEREGHSDKAEAGGGA</sequence>
<comment type="caution">
    <text evidence="1">The sequence shown here is derived from an EMBL/GenBank/DDBJ whole genome shotgun (WGS) entry which is preliminary data.</text>
</comment>
<proteinExistence type="predicted"/>
<organism evidence="1">
    <name type="scientific">Thermus caliditerrae</name>
    <dbReference type="NCBI Taxonomy" id="1330700"/>
    <lineage>
        <taxon>Bacteria</taxon>
        <taxon>Thermotogati</taxon>
        <taxon>Deinococcota</taxon>
        <taxon>Deinococci</taxon>
        <taxon>Thermales</taxon>
        <taxon>Thermaceae</taxon>
        <taxon>Thermus</taxon>
    </lineage>
</organism>
<name>A0A7C5RF89_9DEIN</name>